<evidence type="ECO:0000256" key="8">
    <source>
        <dbReference type="ARBA" id="ARBA00047514"/>
    </source>
</evidence>
<dbReference type="PANTHER" id="PTHR21348:SF2">
    <property type="entry name" value="SULFIREDOXIN-1"/>
    <property type="match status" value="1"/>
</dbReference>
<comment type="similarity">
    <text evidence="1">Belongs to the sulfiredoxin family.</text>
</comment>
<evidence type="ECO:0000256" key="7">
    <source>
        <dbReference type="ARBA" id="ARBA00023157"/>
    </source>
</evidence>
<gene>
    <name evidence="10" type="ORF">HXX76_009324</name>
</gene>
<dbReference type="OrthoDB" id="10023328at2759"/>
<evidence type="ECO:0000259" key="9">
    <source>
        <dbReference type="SMART" id="SM00470"/>
    </source>
</evidence>
<dbReference type="GO" id="GO:0005737">
    <property type="term" value="C:cytoplasm"/>
    <property type="evidence" value="ECO:0007669"/>
    <property type="project" value="TreeGrafter"/>
</dbReference>
<organism evidence="10 11">
    <name type="scientific">Chlamydomonas incerta</name>
    <dbReference type="NCBI Taxonomy" id="51695"/>
    <lineage>
        <taxon>Eukaryota</taxon>
        <taxon>Viridiplantae</taxon>
        <taxon>Chlorophyta</taxon>
        <taxon>core chlorophytes</taxon>
        <taxon>Chlorophyceae</taxon>
        <taxon>CS clade</taxon>
        <taxon>Chlamydomonadales</taxon>
        <taxon>Chlamydomonadaceae</taxon>
        <taxon>Chlamydomonas</taxon>
    </lineage>
</organism>
<dbReference type="InterPro" id="IPR016692">
    <property type="entry name" value="Sulfiredoxin"/>
</dbReference>
<accession>A0A835VXS1</accession>
<dbReference type="InterPro" id="IPR003115">
    <property type="entry name" value="ParB_N"/>
</dbReference>
<dbReference type="AlphaFoldDB" id="A0A835VXS1"/>
<dbReference type="SUPFAM" id="SSF110849">
    <property type="entry name" value="ParB/Sulfiredoxin"/>
    <property type="match status" value="1"/>
</dbReference>
<keyword evidence="6" id="KW-0560">Oxidoreductase</keyword>
<dbReference type="PANTHER" id="PTHR21348">
    <property type="match status" value="1"/>
</dbReference>
<keyword evidence="3" id="KW-0547">Nucleotide-binding</keyword>
<evidence type="ECO:0000256" key="4">
    <source>
        <dbReference type="ARBA" id="ARBA00022840"/>
    </source>
</evidence>
<evidence type="ECO:0000256" key="6">
    <source>
        <dbReference type="ARBA" id="ARBA00023002"/>
    </source>
</evidence>
<dbReference type="EMBL" id="JAEHOC010000023">
    <property type="protein sequence ID" value="KAG2431830.1"/>
    <property type="molecule type" value="Genomic_DNA"/>
</dbReference>
<protein>
    <recommendedName>
        <fullName evidence="2">sulfiredoxin</fullName>
        <ecNumber evidence="2">1.8.98.2</ecNumber>
    </recommendedName>
</protein>
<name>A0A835VXS1_CHLIN</name>
<dbReference type="GO" id="GO:0032542">
    <property type="term" value="F:sulfiredoxin activity"/>
    <property type="evidence" value="ECO:0007669"/>
    <property type="project" value="UniProtKB-EC"/>
</dbReference>
<dbReference type="Gene3D" id="3.90.1530.10">
    <property type="entry name" value="Conserved hypothetical protein from pyrococcus furiosus pfu- 392566-001, ParB domain"/>
    <property type="match status" value="1"/>
</dbReference>
<dbReference type="CDD" id="cd16395">
    <property type="entry name" value="Srx"/>
    <property type="match status" value="1"/>
</dbReference>
<comment type="catalytic activity">
    <reaction evidence="8">
        <text>S-hydroxy-S-oxy-L-cysteinyl-[peroxiredoxin] + [protein]-dithiol + ATP = S-hydroxy-L-cysteinyl-[peroxiredoxin] + [protein]-disulfide + ADP + phosphate</text>
        <dbReference type="Rhea" id="RHEA:17545"/>
        <dbReference type="Rhea" id="RHEA-COMP:10593"/>
        <dbReference type="Rhea" id="RHEA-COMP:10594"/>
        <dbReference type="Rhea" id="RHEA-COMP:13681"/>
        <dbReference type="Rhea" id="RHEA-COMP:17976"/>
        <dbReference type="ChEBI" id="CHEBI:29950"/>
        <dbReference type="ChEBI" id="CHEBI:30616"/>
        <dbReference type="ChEBI" id="CHEBI:43474"/>
        <dbReference type="ChEBI" id="CHEBI:50058"/>
        <dbReference type="ChEBI" id="CHEBI:61973"/>
        <dbReference type="ChEBI" id="CHEBI:61974"/>
        <dbReference type="ChEBI" id="CHEBI:456216"/>
        <dbReference type="EC" id="1.8.98.2"/>
    </reaction>
</comment>
<keyword evidence="7" id="KW-1015">Disulfide bond</keyword>
<dbReference type="Proteomes" id="UP000650467">
    <property type="component" value="Unassembled WGS sequence"/>
</dbReference>
<reference evidence="10" key="1">
    <citation type="journal article" date="2020" name="bioRxiv">
        <title>Comparative genomics of Chlamydomonas.</title>
        <authorList>
            <person name="Craig R.J."/>
            <person name="Hasan A.R."/>
            <person name="Ness R.W."/>
            <person name="Keightley P.D."/>
        </authorList>
    </citation>
    <scope>NUCLEOTIDE SEQUENCE</scope>
    <source>
        <strain evidence="10">SAG 7.73</strain>
    </source>
</reference>
<feature type="domain" description="ParB-like N-terminal" evidence="9">
    <location>
        <begin position="85"/>
        <end position="164"/>
    </location>
</feature>
<dbReference type="EC" id="1.8.98.2" evidence="2"/>
<evidence type="ECO:0000256" key="1">
    <source>
        <dbReference type="ARBA" id="ARBA00009609"/>
    </source>
</evidence>
<evidence type="ECO:0000256" key="5">
    <source>
        <dbReference type="ARBA" id="ARBA00022862"/>
    </source>
</evidence>
<evidence type="ECO:0000313" key="10">
    <source>
        <dbReference type="EMBL" id="KAG2431830.1"/>
    </source>
</evidence>
<keyword evidence="4" id="KW-0067">ATP-binding</keyword>
<dbReference type="SMART" id="SM00470">
    <property type="entry name" value="ParB"/>
    <property type="match status" value="1"/>
</dbReference>
<dbReference type="InterPro" id="IPR036086">
    <property type="entry name" value="ParB/Sulfiredoxin_sf"/>
</dbReference>
<evidence type="ECO:0000256" key="2">
    <source>
        <dbReference type="ARBA" id="ARBA00013055"/>
    </source>
</evidence>
<comment type="caution">
    <text evidence="10">The sequence shown here is derived from an EMBL/GenBank/DDBJ whole genome shotgun (WGS) entry which is preliminary data.</text>
</comment>
<dbReference type="Pfam" id="PF02195">
    <property type="entry name" value="ParB_N"/>
    <property type="match status" value="1"/>
</dbReference>
<evidence type="ECO:0000313" key="11">
    <source>
        <dbReference type="Proteomes" id="UP000650467"/>
    </source>
</evidence>
<proteinExistence type="inferred from homology"/>
<sequence>MLKCNASAIRLAPAGSRRVFTPVNRRAAAVFRCSAAPGEVANQQSSSEASTSGAPTAGLASKYNWTFDKAGGAESAAAGRGRQILDLPVAAIRRPLGRTRGNDQDKVAALMESITAIGLQEPIDVLEVDGVYYGFSGCHRYEAHQRLGLETIRCRVRKANKEVLKMHMM</sequence>
<keyword evidence="11" id="KW-1185">Reference proteome</keyword>
<evidence type="ECO:0000256" key="3">
    <source>
        <dbReference type="ARBA" id="ARBA00022741"/>
    </source>
</evidence>
<dbReference type="GO" id="GO:0034599">
    <property type="term" value="P:cellular response to oxidative stress"/>
    <property type="evidence" value="ECO:0007669"/>
    <property type="project" value="TreeGrafter"/>
</dbReference>
<keyword evidence="5" id="KW-0049">Antioxidant</keyword>
<dbReference type="GO" id="GO:0005524">
    <property type="term" value="F:ATP binding"/>
    <property type="evidence" value="ECO:0007669"/>
    <property type="project" value="UniProtKB-KW"/>
</dbReference>